<dbReference type="PROSITE" id="PS50109">
    <property type="entry name" value="HIS_KIN"/>
    <property type="match status" value="1"/>
</dbReference>
<accession>A0A497XQJ9</accession>
<dbReference type="CDD" id="cd06225">
    <property type="entry name" value="HAMP"/>
    <property type="match status" value="1"/>
</dbReference>
<comment type="caution">
    <text evidence="14">The sequence shown here is derived from an EMBL/GenBank/DDBJ whole genome shotgun (WGS) entry which is preliminary data.</text>
</comment>
<dbReference type="InterPro" id="IPR036890">
    <property type="entry name" value="HATPase_C_sf"/>
</dbReference>
<evidence type="ECO:0000256" key="7">
    <source>
        <dbReference type="ARBA" id="ARBA00022777"/>
    </source>
</evidence>
<evidence type="ECO:0000256" key="4">
    <source>
        <dbReference type="ARBA" id="ARBA00022553"/>
    </source>
</evidence>
<dbReference type="RefSeq" id="WP_243642535.1">
    <property type="nucleotide sequence ID" value="NZ_BHVV01000002.1"/>
</dbReference>
<evidence type="ECO:0000313" key="14">
    <source>
        <dbReference type="EMBL" id="RLJ68608.1"/>
    </source>
</evidence>
<evidence type="ECO:0000256" key="1">
    <source>
        <dbReference type="ARBA" id="ARBA00000085"/>
    </source>
</evidence>
<keyword evidence="9" id="KW-0902">Two-component regulatory system</keyword>
<keyword evidence="4" id="KW-0597">Phosphoprotein</keyword>
<sequence length="494" mass="54673">MKKAVERGKRGERFGSVFSDQNPSEYNSLFGEILDWMLAPLLLVWPISIAATHHIANDIANQPYDQALADRVSSIVSQLKVTPDGVSVTLPPIARVSLTEDEEDRQFHQVILAGGDLIEGDPDMPQLPVGEPRVPGGVKLRDGLMMGEQVRIAYQLVPAQWDARPLLIQVAETRKQREALASRIISGVLLPQFAIIPLAVILVYLGLSKGLAPLERLRDRIRARRPSDLSPIPVRGVPDEVRPLVVSFNEMMQRLEENLQAQQRFISDAAHQMKTPLTGLKMQAELALRETDPALMRADLERIAASTDRAAHLIYQLLQLARAEASHEKVHKAEQLGLEVLARAVTQDWVERAIAKGIDLGFEGTGRLLLIDGVPLLLREMLNNLIDNAIKYTQRGGHVTVRCRGDEFAMLEVEDDGPGIPEADYERVFERFYRVLGTDTDGSGLGLPIVQEVAVLHSATVELGAGAWGHGTRVTVVFPRKGSDVMPYDLRQKT</sequence>
<dbReference type="CDD" id="cd00082">
    <property type="entry name" value="HisKA"/>
    <property type="match status" value="1"/>
</dbReference>
<dbReference type="Pfam" id="PF02518">
    <property type="entry name" value="HATPase_c"/>
    <property type="match status" value="1"/>
</dbReference>
<dbReference type="SUPFAM" id="SSF55874">
    <property type="entry name" value="ATPase domain of HSP90 chaperone/DNA topoisomerase II/histidine kinase"/>
    <property type="match status" value="1"/>
</dbReference>
<evidence type="ECO:0000256" key="5">
    <source>
        <dbReference type="ARBA" id="ARBA00022679"/>
    </source>
</evidence>
<dbReference type="Pfam" id="PF00512">
    <property type="entry name" value="HisKA"/>
    <property type="match status" value="1"/>
</dbReference>
<comment type="catalytic activity">
    <reaction evidence="1">
        <text>ATP + protein L-histidine = ADP + protein N-phospho-L-histidine.</text>
        <dbReference type="EC" id="2.7.13.3"/>
    </reaction>
</comment>
<evidence type="ECO:0000256" key="6">
    <source>
        <dbReference type="ARBA" id="ARBA00022692"/>
    </source>
</evidence>
<keyword evidence="5" id="KW-0808">Transferase</keyword>
<dbReference type="PROSITE" id="PS50885">
    <property type="entry name" value="HAMP"/>
    <property type="match status" value="1"/>
</dbReference>
<comment type="subcellular location">
    <subcellularLocation>
        <location evidence="2">Membrane</location>
        <topology evidence="2">Multi-pass membrane protein</topology>
    </subcellularLocation>
</comment>
<dbReference type="InterPro" id="IPR013727">
    <property type="entry name" value="2CSK_N"/>
</dbReference>
<dbReference type="AlphaFoldDB" id="A0A497XQJ9"/>
<dbReference type="EC" id="2.7.13.3" evidence="3"/>
<feature type="domain" description="Histidine kinase" evidence="12">
    <location>
        <begin position="268"/>
        <end position="482"/>
    </location>
</feature>
<gene>
    <name evidence="14" type="ORF">DFR35_1176</name>
</gene>
<dbReference type="Gene3D" id="1.10.287.130">
    <property type="match status" value="1"/>
</dbReference>
<dbReference type="PANTHER" id="PTHR45436:SF15">
    <property type="entry name" value="SENSOR HISTIDINE KINASE CUSS"/>
    <property type="match status" value="1"/>
</dbReference>
<dbReference type="InterPro" id="IPR004358">
    <property type="entry name" value="Sig_transdc_His_kin-like_C"/>
</dbReference>
<dbReference type="InterPro" id="IPR003594">
    <property type="entry name" value="HATPase_dom"/>
</dbReference>
<keyword evidence="15" id="KW-1185">Reference proteome</keyword>
<dbReference type="EMBL" id="RCCI01000004">
    <property type="protein sequence ID" value="RLJ68608.1"/>
    <property type="molecule type" value="Genomic_DNA"/>
</dbReference>
<dbReference type="Pfam" id="PF08521">
    <property type="entry name" value="2CSK_N"/>
    <property type="match status" value="1"/>
</dbReference>
<evidence type="ECO:0000313" key="15">
    <source>
        <dbReference type="Proteomes" id="UP000268908"/>
    </source>
</evidence>
<keyword evidence="10 11" id="KW-0472">Membrane</keyword>
<keyword evidence="7 14" id="KW-0418">Kinase</keyword>
<keyword evidence="6 11" id="KW-0812">Transmembrane</keyword>
<reference evidence="14 15" key="1">
    <citation type="submission" date="2018-10" db="EMBL/GenBank/DDBJ databases">
        <title>Genomic Encyclopedia of Type Strains, Phase IV (KMG-IV): sequencing the most valuable type-strain genomes for metagenomic binning, comparative biology and taxonomic classification.</title>
        <authorList>
            <person name="Goeker M."/>
        </authorList>
    </citation>
    <scope>NUCLEOTIDE SEQUENCE [LARGE SCALE GENOMIC DNA]</scope>
    <source>
        <strain evidence="14 15">DSM 26916</strain>
    </source>
</reference>
<feature type="domain" description="HAMP" evidence="13">
    <location>
        <begin position="208"/>
        <end position="260"/>
    </location>
</feature>
<evidence type="ECO:0000256" key="11">
    <source>
        <dbReference type="SAM" id="Phobius"/>
    </source>
</evidence>
<dbReference type="InterPro" id="IPR036097">
    <property type="entry name" value="HisK_dim/P_sf"/>
</dbReference>
<dbReference type="InterPro" id="IPR005467">
    <property type="entry name" value="His_kinase_dom"/>
</dbReference>
<dbReference type="InterPro" id="IPR003661">
    <property type="entry name" value="HisK_dim/P_dom"/>
</dbReference>
<evidence type="ECO:0000256" key="8">
    <source>
        <dbReference type="ARBA" id="ARBA00022989"/>
    </source>
</evidence>
<evidence type="ECO:0000256" key="10">
    <source>
        <dbReference type="ARBA" id="ARBA00023136"/>
    </source>
</evidence>
<dbReference type="SUPFAM" id="SSF47384">
    <property type="entry name" value="Homodimeric domain of signal transducing histidine kinase"/>
    <property type="match status" value="1"/>
</dbReference>
<dbReference type="InterPro" id="IPR003660">
    <property type="entry name" value="HAMP_dom"/>
</dbReference>
<evidence type="ECO:0000256" key="9">
    <source>
        <dbReference type="ARBA" id="ARBA00023012"/>
    </source>
</evidence>
<keyword evidence="8 11" id="KW-1133">Transmembrane helix</keyword>
<dbReference type="Pfam" id="PF00672">
    <property type="entry name" value="HAMP"/>
    <property type="match status" value="1"/>
</dbReference>
<feature type="transmembrane region" description="Helical" evidence="11">
    <location>
        <begin position="184"/>
        <end position="207"/>
    </location>
</feature>
<name>A0A497XQJ9_9PROT</name>
<organism evidence="14 15">
    <name type="scientific">Sulfurisoma sediminicola</name>
    <dbReference type="NCBI Taxonomy" id="1381557"/>
    <lineage>
        <taxon>Bacteria</taxon>
        <taxon>Pseudomonadati</taxon>
        <taxon>Pseudomonadota</taxon>
        <taxon>Betaproteobacteria</taxon>
        <taxon>Nitrosomonadales</taxon>
        <taxon>Sterolibacteriaceae</taxon>
        <taxon>Sulfurisoma</taxon>
    </lineage>
</organism>
<protein>
    <recommendedName>
        <fullName evidence="3">histidine kinase</fullName>
        <ecNumber evidence="3">2.7.13.3</ecNumber>
    </recommendedName>
</protein>
<evidence type="ECO:0000259" key="12">
    <source>
        <dbReference type="PROSITE" id="PS50109"/>
    </source>
</evidence>
<dbReference type="SMART" id="SM00304">
    <property type="entry name" value="HAMP"/>
    <property type="match status" value="1"/>
</dbReference>
<dbReference type="SMART" id="SM00387">
    <property type="entry name" value="HATPase_c"/>
    <property type="match status" value="1"/>
</dbReference>
<evidence type="ECO:0000259" key="13">
    <source>
        <dbReference type="PROSITE" id="PS50885"/>
    </source>
</evidence>
<evidence type="ECO:0000256" key="2">
    <source>
        <dbReference type="ARBA" id="ARBA00004141"/>
    </source>
</evidence>
<dbReference type="GO" id="GO:0000155">
    <property type="term" value="F:phosphorelay sensor kinase activity"/>
    <property type="evidence" value="ECO:0007669"/>
    <property type="project" value="InterPro"/>
</dbReference>
<evidence type="ECO:0000256" key="3">
    <source>
        <dbReference type="ARBA" id="ARBA00012438"/>
    </source>
</evidence>
<dbReference type="GO" id="GO:0005886">
    <property type="term" value="C:plasma membrane"/>
    <property type="evidence" value="ECO:0007669"/>
    <property type="project" value="TreeGrafter"/>
</dbReference>
<dbReference type="SMART" id="SM00388">
    <property type="entry name" value="HisKA"/>
    <property type="match status" value="1"/>
</dbReference>
<dbReference type="PANTHER" id="PTHR45436">
    <property type="entry name" value="SENSOR HISTIDINE KINASE YKOH"/>
    <property type="match status" value="1"/>
</dbReference>
<dbReference type="Gene3D" id="3.30.565.10">
    <property type="entry name" value="Histidine kinase-like ATPase, C-terminal domain"/>
    <property type="match status" value="1"/>
</dbReference>
<dbReference type="Proteomes" id="UP000268908">
    <property type="component" value="Unassembled WGS sequence"/>
</dbReference>
<dbReference type="PRINTS" id="PR00344">
    <property type="entry name" value="BCTRLSENSOR"/>
</dbReference>
<dbReference type="InterPro" id="IPR050428">
    <property type="entry name" value="TCS_sensor_his_kinase"/>
</dbReference>
<proteinExistence type="predicted"/>